<keyword evidence="1" id="KW-0812">Transmembrane</keyword>
<dbReference type="Proteomes" id="UP000019812">
    <property type="component" value="Unassembled WGS sequence"/>
</dbReference>
<evidence type="ECO:0000259" key="3">
    <source>
        <dbReference type="Pfam" id="PF07589"/>
    </source>
</evidence>
<protein>
    <submittedName>
        <fullName evidence="4">PEP-CTERM motif protein</fullName>
    </submittedName>
</protein>
<dbReference type="NCBIfam" id="TIGR02595">
    <property type="entry name" value="PEP_CTERM"/>
    <property type="match status" value="1"/>
</dbReference>
<dbReference type="AlphaFoldDB" id="A0A084Y220"/>
<accession>A0A084Y220</accession>
<keyword evidence="1" id="KW-1133">Transmembrane helix</keyword>
<dbReference type="PROSITE" id="PS51257">
    <property type="entry name" value="PROKAR_LIPOPROTEIN"/>
    <property type="match status" value="1"/>
</dbReference>
<sequence precursor="true">MKLLTTLRKFPAASALLVGCLLMAGNASATLLVEQLPAVTAVGQQADTSTGPYPESVTVPAPASINRILWWGYYLAGSTLDDSFLIALGGKAQSGSVKSVAAGSVDGLDLYRYELTLATPFAVTGATPLELALVNDSFDVEWYWQGAATSDGRRALVMLQVPEPGMLGIFGVGLLGLALSSRRRLTRS</sequence>
<feature type="chain" id="PRO_5001785580" evidence="2">
    <location>
        <begin position="30"/>
        <end position="188"/>
    </location>
</feature>
<organism evidence="4 5">
    <name type="scientific">Candidatus Accumulibacter vicinus</name>
    <dbReference type="NCBI Taxonomy" id="2954382"/>
    <lineage>
        <taxon>Bacteria</taxon>
        <taxon>Pseudomonadati</taxon>
        <taxon>Pseudomonadota</taxon>
        <taxon>Betaproteobacteria</taxon>
        <taxon>Candidatus Accumulibacter</taxon>
    </lineage>
</organism>
<proteinExistence type="predicted"/>
<dbReference type="InterPro" id="IPR013424">
    <property type="entry name" value="Ice-binding_C"/>
</dbReference>
<feature type="transmembrane region" description="Helical" evidence="1">
    <location>
        <begin position="164"/>
        <end position="181"/>
    </location>
</feature>
<keyword evidence="1" id="KW-0472">Membrane</keyword>
<dbReference type="Pfam" id="PF07589">
    <property type="entry name" value="PEP-CTERM"/>
    <property type="match status" value="1"/>
</dbReference>
<evidence type="ECO:0000256" key="2">
    <source>
        <dbReference type="SAM" id="SignalP"/>
    </source>
</evidence>
<feature type="domain" description="Ice-binding protein C-terminal" evidence="3">
    <location>
        <begin position="160"/>
        <end position="183"/>
    </location>
</feature>
<name>A0A084Y220_9PROT</name>
<evidence type="ECO:0000256" key="1">
    <source>
        <dbReference type="SAM" id="Phobius"/>
    </source>
</evidence>
<feature type="signal peptide" evidence="2">
    <location>
        <begin position="1"/>
        <end position="29"/>
    </location>
</feature>
<dbReference type="EMBL" id="JDSS02000019">
    <property type="protein sequence ID" value="KFB68764.1"/>
    <property type="molecule type" value="Genomic_DNA"/>
</dbReference>
<comment type="caution">
    <text evidence="4">The sequence shown here is derived from an EMBL/GenBank/DDBJ whole genome shotgun (WGS) entry which is preliminary data.</text>
</comment>
<dbReference type="STRING" id="1457154.CAPSK01_001618"/>
<keyword evidence="2" id="KW-0732">Signal</keyword>
<evidence type="ECO:0000313" key="5">
    <source>
        <dbReference type="Proteomes" id="UP000019812"/>
    </source>
</evidence>
<gene>
    <name evidence="4" type="ORF">CAPSK01_001618</name>
</gene>
<evidence type="ECO:0000313" key="4">
    <source>
        <dbReference type="EMBL" id="KFB68764.1"/>
    </source>
</evidence>
<reference evidence="4 5" key="1">
    <citation type="submission" date="2014-07" db="EMBL/GenBank/DDBJ databases">
        <title>Expanding our view of genomic diversity in Candidatus Accumulibacter clades.</title>
        <authorList>
            <person name="Skennerton C.T."/>
            <person name="Barr J.J."/>
            <person name="Slater F.R."/>
            <person name="Bond P.L."/>
            <person name="Tyson G.W."/>
        </authorList>
    </citation>
    <scope>NUCLEOTIDE SEQUENCE [LARGE SCALE GENOMIC DNA]</scope>
    <source>
        <strain evidence="5">SK-01</strain>
    </source>
</reference>
<dbReference type="RefSeq" id="WP_034924506.1">
    <property type="nucleotide sequence ID" value="NZ_JDSS02000019.1"/>
</dbReference>